<dbReference type="Proteomes" id="UP001524473">
    <property type="component" value="Unassembled WGS sequence"/>
</dbReference>
<dbReference type="EMBL" id="JANFZH010000014">
    <property type="protein sequence ID" value="MCQ4839774.1"/>
    <property type="molecule type" value="Genomic_DNA"/>
</dbReference>
<organism evidence="1 2">
    <name type="scientific">Neglectibacter timonensis</name>
    <dbReference type="NCBI Taxonomy" id="1776382"/>
    <lineage>
        <taxon>Bacteria</taxon>
        <taxon>Bacillati</taxon>
        <taxon>Bacillota</taxon>
        <taxon>Clostridia</taxon>
        <taxon>Eubacteriales</taxon>
        <taxon>Oscillospiraceae</taxon>
        <taxon>Neglectibacter</taxon>
    </lineage>
</organism>
<keyword evidence="2" id="KW-1185">Reference proteome</keyword>
<accession>A0ABT1RYK7</accession>
<proteinExistence type="predicted"/>
<evidence type="ECO:0000313" key="1">
    <source>
        <dbReference type="EMBL" id="MCQ4839774.1"/>
    </source>
</evidence>
<comment type="caution">
    <text evidence="1">The sequence shown here is derived from an EMBL/GenBank/DDBJ whole genome shotgun (WGS) entry which is preliminary data.</text>
</comment>
<name>A0ABT1RYK7_9FIRM</name>
<evidence type="ECO:0000313" key="2">
    <source>
        <dbReference type="Proteomes" id="UP001524473"/>
    </source>
</evidence>
<dbReference type="PANTHER" id="PTHR34374:SF1">
    <property type="entry name" value="LARGE RIBOSOMAL RNA SUBUNIT ACCUMULATION PROTEIN YCED HOMOLOG 1, CHLOROPLASTIC"/>
    <property type="match status" value="1"/>
</dbReference>
<dbReference type="InterPro" id="IPR003772">
    <property type="entry name" value="YceD"/>
</dbReference>
<dbReference type="RefSeq" id="WP_256191760.1">
    <property type="nucleotide sequence ID" value="NZ_CATZHN010000001.1"/>
</dbReference>
<gene>
    <name evidence="1" type="ORF">NE695_07595</name>
</gene>
<reference evidence="1 2" key="1">
    <citation type="submission" date="2022-06" db="EMBL/GenBank/DDBJ databases">
        <title>Isolation of gut microbiota from human fecal samples.</title>
        <authorList>
            <person name="Pamer E.G."/>
            <person name="Barat B."/>
            <person name="Waligurski E."/>
            <person name="Medina S."/>
            <person name="Paddock L."/>
            <person name="Mostad J."/>
        </authorList>
    </citation>
    <scope>NUCLEOTIDE SEQUENCE [LARGE SCALE GENOMIC DNA]</scope>
    <source>
        <strain evidence="1 2">DFI.9.73</strain>
    </source>
</reference>
<sequence length="171" mass="19511">MVIDLKKYFLSDDLSDTVEYDLDLSQVEVNGVKPFLEPVKVRAVFHSFAGSVDLEAHLHYTVTMPCDRCNEETVQEKIVRFSHTLVRELNEEEDDDDYILVPGERLDLDELLTEDVLLEMPSKFLCSPDCRGLCPSCGFNLNLGDCSCEKEQTDSRLEILKKLLQDSSETK</sequence>
<dbReference type="Pfam" id="PF02620">
    <property type="entry name" value="YceD"/>
    <property type="match status" value="1"/>
</dbReference>
<protein>
    <submittedName>
        <fullName evidence="1">DUF177 domain-containing protein</fullName>
    </submittedName>
</protein>
<dbReference type="PANTHER" id="PTHR34374">
    <property type="entry name" value="LARGE RIBOSOMAL RNA SUBUNIT ACCUMULATION PROTEIN YCED HOMOLOG 1, CHLOROPLASTIC"/>
    <property type="match status" value="1"/>
</dbReference>